<keyword evidence="1" id="KW-0472">Membrane</keyword>
<feature type="transmembrane region" description="Helical" evidence="1">
    <location>
        <begin position="54"/>
        <end position="73"/>
    </location>
</feature>
<evidence type="ECO:0000256" key="1">
    <source>
        <dbReference type="SAM" id="Phobius"/>
    </source>
</evidence>
<comment type="caution">
    <text evidence="2">The sequence shown here is derived from an EMBL/GenBank/DDBJ whole genome shotgun (WGS) entry which is preliminary data.</text>
</comment>
<organism evidence="2 3">
    <name type="scientific">Rufibacter latericius</name>
    <dbReference type="NCBI Taxonomy" id="2487040"/>
    <lineage>
        <taxon>Bacteria</taxon>
        <taxon>Pseudomonadati</taxon>
        <taxon>Bacteroidota</taxon>
        <taxon>Cytophagia</taxon>
        <taxon>Cytophagales</taxon>
        <taxon>Hymenobacteraceae</taxon>
        <taxon>Rufibacter</taxon>
    </lineage>
</organism>
<reference evidence="2 3" key="1">
    <citation type="submission" date="2018-11" db="EMBL/GenBank/DDBJ databases">
        <title>Rufibacter latericius sp. nov., isolated from water in Baiyang Lake.</title>
        <authorList>
            <person name="Yang Y."/>
        </authorList>
    </citation>
    <scope>NUCLEOTIDE SEQUENCE [LARGE SCALE GENOMIC DNA]</scope>
    <source>
        <strain evidence="2 3">R-22-1c-1</strain>
    </source>
</reference>
<dbReference type="RefSeq" id="WP_123128918.1">
    <property type="nucleotide sequence ID" value="NZ_RJJD01000021.1"/>
</dbReference>
<evidence type="ECO:0008006" key="4">
    <source>
        <dbReference type="Google" id="ProtNLM"/>
    </source>
</evidence>
<evidence type="ECO:0000313" key="2">
    <source>
        <dbReference type="EMBL" id="RNI22562.1"/>
    </source>
</evidence>
<protein>
    <recommendedName>
        <fullName evidence="4">DUF4178 domain-containing protein</fullName>
    </recommendedName>
</protein>
<dbReference type="Proteomes" id="UP000272117">
    <property type="component" value="Unassembled WGS sequence"/>
</dbReference>
<dbReference type="AlphaFoldDB" id="A0A3M9MAH6"/>
<keyword evidence="3" id="KW-1185">Reference proteome</keyword>
<feature type="transmembrane region" description="Helical" evidence="1">
    <location>
        <begin position="214"/>
        <end position="234"/>
    </location>
</feature>
<dbReference type="EMBL" id="RJJD01000021">
    <property type="protein sequence ID" value="RNI22562.1"/>
    <property type="molecule type" value="Genomic_DNA"/>
</dbReference>
<keyword evidence="1" id="KW-1133">Transmembrane helix</keyword>
<sequence length="255" mass="28397">MVTLAVNKTEQSWMLGEHIEPEEVKQAFALQGHMPDRIDVGAVETFSQNFSFKYIATMAGWAAGILLLIQVLLSTFHQNKVLLDKTFTLTEEAGKGTLMPLPGPTIDIGSSFLGSTNLQVFLRAPVTNTWFATGISLLNVKTGREYFVEVGVEFYSGYEGGERWTEGSPGTDQILSSIPSGTYQVYLQPSREALALGASLPETFDLMLVQDVPIWSNFWIALLLLAAVPLVQGIRHYNFEKSRWMNSDYSPYEQE</sequence>
<keyword evidence="1" id="KW-0812">Transmembrane</keyword>
<name>A0A3M9MAH6_9BACT</name>
<accession>A0A3M9MAH6</accession>
<dbReference type="OrthoDB" id="713199at2"/>
<gene>
    <name evidence="2" type="ORF">EFB08_20915</name>
</gene>
<proteinExistence type="predicted"/>
<evidence type="ECO:0000313" key="3">
    <source>
        <dbReference type="Proteomes" id="UP000272117"/>
    </source>
</evidence>